<sequence length="179" mass="20892">MTIGIRARLRNGHNKGSMSGSNVEETSEQTHGREIKHTTRGRGKKDKSCDAIASMEARLAKVELAMANTREGVDLIKQGMEKDLEDLREWIQDLREGMMEALATQMESRDQEVRQELAIYKRYFEAIALNDETTKVRTTTLYLTDTTTLWWHQRFADMKKNICTIETWEDFKKEIKRQF</sequence>
<evidence type="ECO:0000313" key="2">
    <source>
        <dbReference type="EMBL" id="RVW34815.1"/>
    </source>
</evidence>
<organism evidence="2 3">
    <name type="scientific">Vitis vinifera</name>
    <name type="common">Grape</name>
    <dbReference type="NCBI Taxonomy" id="29760"/>
    <lineage>
        <taxon>Eukaryota</taxon>
        <taxon>Viridiplantae</taxon>
        <taxon>Streptophyta</taxon>
        <taxon>Embryophyta</taxon>
        <taxon>Tracheophyta</taxon>
        <taxon>Spermatophyta</taxon>
        <taxon>Magnoliopsida</taxon>
        <taxon>eudicotyledons</taxon>
        <taxon>Gunneridae</taxon>
        <taxon>Pentapetalae</taxon>
        <taxon>rosids</taxon>
        <taxon>Vitales</taxon>
        <taxon>Vitaceae</taxon>
        <taxon>Viteae</taxon>
        <taxon>Vitis</taxon>
    </lineage>
</organism>
<feature type="compositionally biased region" description="Polar residues" evidence="1">
    <location>
        <begin position="14"/>
        <end position="24"/>
    </location>
</feature>
<evidence type="ECO:0008006" key="4">
    <source>
        <dbReference type="Google" id="ProtNLM"/>
    </source>
</evidence>
<accession>A0A438DH57</accession>
<comment type="caution">
    <text evidence="2">The sequence shown here is derived from an EMBL/GenBank/DDBJ whole genome shotgun (WGS) entry which is preliminary data.</text>
</comment>
<reference evidence="2 3" key="1">
    <citation type="journal article" date="2018" name="PLoS Genet.">
        <title>Population sequencing reveals clonal diversity and ancestral inbreeding in the grapevine cultivar Chardonnay.</title>
        <authorList>
            <person name="Roach M.J."/>
            <person name="Johnson D.L."/>
            <person name="Bohlmann J."/>
            <person name="van Vuuren H.J."/>
            <person name="Jones S.J."/>
            <person name="Pretorius I.S."/>
            <person name="Schmidt S.A."/>
            <person name="Borneman A.R."/>
        </authorList>
    </citation>
    <scope>NUCLEOTIDE SEQUENCE [LARGE SCALE GENOMIC DNA]</scope>
    <source>
        <strain evidence="3">cv. Chardonnay</strain>
        <tissue evidence="2">Leaf</tissue>
    </source>
</reference>
<gene>
    <name evidence="2" type="ORF">CK203_078048</name>
</gene>
<dbReference type="Proteomes" id="UP000288805">
    <property type="component" value="Unassembled WGS sequence"/>
</dbReference>
<evidence type="ECO:0000256" key="1">
    <source>
        <dbReference type="SAM" id="MobiDB-lite"/>
    </source>
</evidence>
<feature type="region of interest" description="Disordered" evidence="1">
    <location>
        <begin position="1"/>
        <end position="47"/>
    </location>
</feature>
<proteinExistence type="predicted"/>
<dbReference type="EMBL" id="QGNW01001623">
    <property type="protein sequence ID" value="RVW34815.1"/>
    <property type="molecule type" value="Genomic_DNA"/>
</dbReference>
<evidence type="ECO:0000313" key="3">
    <source>
        <dbReference type="Proteomes" id="UP000288805"/>
    </source>
</evidence>
<feature type="compositionally biased region" description="Basic and acidic residues" evidence="1">
    <location>
        <begin position="28"/>
        <end position="37"/>
    </location>
</feature>
<protein>
    <recommendedName>
        <fullName evidence="4">Retrotransposon gag domain-containing protein</fullName>
    </recommendedName>
</protein>
<name>A0A438DH57_VITVI</name>
<dbReference type="AlphaFoldDB" id="A0A438DH57"/>